<name>A0A1E5QAK8_9PROT</name>
<keyword evidence="5 7" id="KW-1133">Transmembrane helix</keyword>
<dbReference type="InterPro" id="IPR011527">
    <property type="entry name" value="ABC1_TM_dom"/>
</dbReference>
<dbReference type="GO" id="GO:0005886">
    <property type="term" value="C:plasma membrane"/>
    <property type="evidence" value="ECO:0007669"/>
    <property type="project" value="UniProtKB-SubCell"/>
</dbReference>
<dbReference type="PANTHER" id="PTHR24221">
    <property type="entry name" value="ATP-BINDING CASSETTE SUB-FAMILY B"/>
    <property type="match status" value="1"/>
</dbReference>
<dbReference type="SUPFAM" id="SSF90123">
    <property type="entry name" value="ABC transporter transmembrane region"/>
    <property type="match status" value="1"/>
</dbReference>
<dbReference type="PROSITE" id="PS50929">
    <property type="entry name" value="ABC_TM1F"/>
    <property type="match status" value="1"/>
</dbReference>
<dbReference type="SUPFAM" id="SSF52540">
    <property type="entry name" value="P-loop containing nucleoside triphosphate hydrolases"/>
    <property type="match status" value="1"/>
</dbReference>
<dbReference type="Pfam" id="PF00005">
    <property type="entry name" value="ABC_tran"/>
    <property type="match status" value="1"/>
</dbReference>
<dbReference type="NCBIfam" id="TIGR01194">
    <property type="entry name" value="cyc_pep_trnsptr"/>
    <property type="match status" value="1"/>
</dbReference>
<dbReference type="InterPro" id="IPR003439">
    <property type="entry name" value="ABC_transporter-like_ATP-bd"/>
</dbReference>
<organism evidence="10 11">
    <name type="scientific">Magnetovibrio blakemorei</name>
    <dbReference type="NCBI Taxonomy" id="28181"/>
    <lineage>
        <taxon>Bacteria</taxon>
        <taxon>Pseudomonadati</taxon>
        <taxon>Pseudomonadota</taxon>
        <taxon>Alphaproteobacteria</taxon>
        <taxon>Rhodospirillales</taxon>
        <taxon>Magnetovibrionaceae</taxon>
        <taxon>Magnetovibrio</taxon>
    </lineage>
</organism>
<comment type="caution">
    <text evidence="10">The sequence shown here is derived from an EMBL/GenBank/DDBJ whole genome shotgun (WGS) entry which is preliminary data.</text>
</comment>
<evidence type="ECO:0000256" key="6">
    <source>
        <dbReference type="ARBA" id="ARBA00023136"/>
    </source>
</evidence>
<evidence type="ECO:0000259" key="9">
    <source>
        <dbReference type="PROSITE" id="PS50929"/>
    </source>
</evidence>
<dbReference type="GO" id="GO:1904680">
    <property type="term" value="F:peptide transmembrane transporter activity"/>
    <property type="evidence" value="ECO:0007669"/>
    <property type="project" value="InterPro"/>
</dbReference>
<evidence type="ECO:0000313" key="10">
    <source>
        <dbReference type="EMBL" id="OEJ69004.1"/>
    </source>
</evidence>
<evidence type="ECO:0000313" key="11">
    <source>
        <dbReference type="Proteomes" id="UP000095347"/>
    </source>
</evidence>
<evidence type="ECO:0000259" key="8">
    <source>
        <dbReference type="PROSITE" id="PS50893"/>
    </source>
</evidence>
<feature type="transmembrane region" description="Helical" evidence="7">
    <location>
        <begin position="28"/>
        <end position="46"/>
    </location>
</feature>
<evidence type="ECO:0000256" key="1">
    <source>
        <dbReference type="ARBA" id="ARBA00004651"/>
    </source>
</evidence>
<feature type="transmembrane region" description="Helical" evidence="7">
    <location>
        <begin position="99"/>
        <end position="119"/>
    </location>
</feature>
<feature type="transmembrane region" description="Helical" evidence="7">
    <location>
        <begin position="208"/>
        <end position="234"/>
    </location>
</feature>
<keyword evidence="2 7" id="KW-0812">Transmembrane</keyword>
<dbReference type="InterPro" id="IPR003593">
    <property type="entry name" value="AAA+_ATPase"/>
</dbReference>
<feature type="transmembrane region" description="Helical" evidence="7">
    <location>
        <begin position="240"/>
        <end position="266"/>
    </location>
</feature>
<feature type="domain" description="ABC transmembrane type-1" evidence="9">
    <location>
        <begin position="1"/>
        <end position="267"/>
    </location>
</feature>
<keyword evidence="11" id="KW-1185">Reference proteome</keyword>
<keyword evidence="3" id="KW-0547">Nucleotide-binding</keyword>
<dbReference type="InterPro" id="IPR036640">
    <property type="entry name" value="ABC1_TM_sf"/>
</dbReference>
<dbReference type="PANTHER" id="PTHR24221:SF503">
    <property type="entry name" value="MITOCHONDRIAL POTASSIUM CHANNEL ATP-BINDING SUBUNIT"/>
    <property type="match status" value="1"/>
</dbReference>
<evidence type="ECO:0000256" key="5">
    <source>
        <dbReference type="ARBA" id="ARBA00022989"/>
    </source>
</evidence>
<comment type="subcellular location">
    <subcellularLocation>
        <location evidence="1">Cell membrane</location>
        <topology evidence="1">Multi-pass membrane protein</topology>
    </subcellularLocation>
</comment>
<gene>
    <name evidence="10" type="ORF">BEN30_04600</name>
</gene>
<evidence type="ECO:0000256" key="2">
    <source>
        <dbReference type="ARBA" id="ARBA00022692"/>
    </source>
</evidence>
<dbReference type="InterPro" id="IPR005898">
    <property type="entry name" value="Cyc_pep_transpt_SyrD/YojI"/>
</dbReference>
<feature type="transmembrane region" description="Helical" evidence="7">
    <location>
        <begin position="125"/>
        <end position="142"/>
    </location>
</feature>
<proteinExistence type="predicted"/>
<dbReference type="Gene3D" id="3.40.50.300">
    <property type="entry name" value="P-loop containing nucleotide triphosphate hydrolases"/>
    <property type="match status" value="1"/>
</dbReference>
<dbReference type="PROSITE" id="PS50893">
    <property type="entry name" value="ABC_TRANSPORTER_2"/>
    <property type="match status" value="1"/>
</dbReference>
<dbReference type="GO" id="GO:0140359">
    <property type="term" value="F:ABC-type transporter activity"/>
    <property type="evidence" value="ECO:0007669"/>
    <property type="project" value="InterPro"/>
</dbReference>
<keyword evidence="6 7" id="KW-0472">Membrane</keyword>
<reference evidence="11" key="1">
    <citation type="submission" date="2016-07" db="EMBL/GenBank/DDBJ databases">
        <authorList>
            <person name="Florea S."/>
            <person name="Webb J.S."/>
            <person name="Jaromczyk J."/>
            <person name="Schardl C.L."/>
        </authorList>
    </citation>
    <scope>NUCLEOTIDE SEQUENCE [LARGE SCALE GENOMIC DNA]</scope>
    <source>
        <strain evidence="11">MV-1</strain>
    </source>
</reference>
<evidence type="ECO:0008006" key="12">
    <source>
        <dbReference type="Google" id="ProtNLM"/>
    </source>
</evidence>
<dbReference type="InterPro" id="IPR027417">
    <property type="entry name" value="P-loop_NTPase"/>
</dbReference>
<dbReference type="SMART" id="SM00382">
    <property type="entry name" value="AAA"/>
    <property type="match status" value="1"/>
</dbReference>
<dbReference type="Proteomes" id="UP000095347">
    <property type="component" value="Unassembled WGS sequence"/>
</dbReference>
<dbReference type="GO" id="GO:0015833">
    <property type="term" value="P:peptide transport"/>
    <property type="evidence" value="ECO:0007669"/>
    <property type="project" value="InterPro"/>
</dbReference>
<dbReference type="GO" id="GO:0005524">
    <property type="term" value="F:ATP binding"/>
    <property type="evidence" value="ECO:0007669"/>
    <property type="project" value="UniProtKB-KW"/>
</dbReference>
<evidence type="ECO:0000256" key="4">
    <source>
        <dbReference type="ARBA" id="ARBA00022840"/>
    </source>
</evidence>
<dbReference type="Gene3D" id="1.20.1560.10">
    <property type="entry name" value="ABC transporter type 1, transmembrane domain"/>
    <property type="match status" value="1"/>
</dbReference>
<keyword evidence="4" id="KW-0067">ATP-binding</keyword>
<dbReference type="EMBL" id="MCGG01000009">
    <property type="protein sequence ID" value="OEJ69004.1"/>
    <property type="molecule type" value="Genomic_DNA"/>
</dbReference>
<dbReference type="AlphaFoldDB" id="A0A1E5QAK8"/>
<accession>A0A1E5QAK8</accession>
<sequence length="524" mass="58886">MANAILIALINIAAEQSVLDVPVETQTLLLYLIAFCIYLIANRTSLQEANGFLQKRLSALRLRIADKILQADLRTLEKIGHGDIFSTLAQETNHLSHTFALLASASQSLMLLFFCLIYIALLSKIAFIVVASSTAFALYFFWRRRLAMNQAMVEVHAHESQFLDSLQHYTDGFQEIRLNADKNDALHKRFKRVLNDLERVVVGIGGKWAVLLLFSNAFLYALVGVVVFVLPIFFQGYTDTIYKIVAASIFLVGPVAAVTSAAPLFAKANIGLGHVFELEQRLNRDDVPVTVPGDETNPFLSFKTITLEGIQFSYRDAGHNAIFTTGPWTLDIHRGERLFVLGGNGSGKSTALKLIANLYESDGGQILVDSVPITDATRQNYRALFSCIFTDFHLFDRLYGLEGVSPSRVNELIRWMELEDKVEFTNGRFSTLELSTGQRKRLAMIVSLLEDREIYLFDEWAADQDAHFREIFYTEILAQLKEQGKTVLVVTHDDRYWHLSDRTLNLEIGAMGPVTPPHPRSDKG</sequence>
<evidence type="ECO:0000256" key="3">
    <source>
        <dbReference type="ARBA" id="ARBA00022741"/>
    </source>
</evidence>
<protein>
    <recommendedName>
        <fullName evidence="12">Cyclic peptide transporter</fullName>
    </recommendedName>
</protein>
<feature type="domain" description="ABC transporter" evidence="8">
    <location>
        <begin position="305"/>
        <end position="523"/>
    </location>
</feature>
<dbReference type="InterPro" id="IPR039421">
    <property type="entry name" value="Type_1_exporter"/>
</dbReference>
<dbReference type="GO" id="GO:0016887">
    <property type="term" value="F:ATP hydrolysis activity"/>
    <property type="evidence" value="ECO:0007669"/>
    <property type="project" value="InterPro"/>
</dbReference>
<dbReference type="STRING" id="28181.BEN30_04600"/>
<evidence type="ECO:0000256" key="7">
    <source>
        <dbReference type="SAM" id="Phobius"/>
    </source>
</evidence>